<dbReference type="Pfam" id="PF02487">
    <property type="entry name" value="CLN3"/>
    <property type="match status" value="1"/>
</dbReference>
<reference evidence="8" key="1">
    <citation type="submission" date="2023-01" db="EMBL/GenBank/DDBJ databases">
        <title>Genome assembly of the deep-sea coral Lophelia pertusa.</title>
        <authorList>
            <person name="Herrera S."/>
            <person name="Cordes E."/>
        </authorList>
    </citation>
    <scope>NUCLEOTIDE SEQUENCE</scope>
    <source>
        <strain evidence="8">USNM1676648</strain>
        <tissue evidence="8">Polyp</tissue>
    </source>
</reference>
<evidence type="ECO:0000313" key="9">
    <source>
        <dbReference type="Proteomes" id="UP001163046"/>
    </source>
</evidence>
<dbReference type="GO" id="GO:0051453">
    <property type="term" value="P:regulation of intracellular pH"/>
    <property type="evidence" value="ECO:0007669"/>
    <property type="project" value="TreeGrafter"/>
</dbReference>
<dbReference type="EMBL" id="MU825899">
    <property type="protein sequence ID" value="KAJ7383423.1"/>
    <property type="molecule type" value="Genomic_DNA"/>
</dbReference>
<comment type="caution">
    <text evidence="8">The sequence shown here is derived from an EMBL/GenBank/DDBJ whole genome shotgun (WGS) entry which is preliminary data.</text>
</comment>
<feature type="compositionally biased region" description="Basic and acidic residues" evidence="6">
    <location>
        <begin position="1"/>
        <end position="10"/>
    </location>
</feature>
<evidence type="ECO:0000256" key="7">
    <source>
        <dbReference type="SAM" id="Phobius"/>
    </source>
</evidence>
<sequence>MLKMDDRSTEIDPSSNVTDDENDRTDGIKSNRGKEGKSKRNLIGFWLLGLCNDFGYVVMLSAAYDILAENSSNHGHQKSDNSSLMLETVGSSNSSDGMECNPLSTGVYIAN</sequence>
<keyword evidence="9" id="KW-1185">Reference proteome</keyword>
<dbReference type="GO" id="GO:0016020">
    <property type="term" value="C:membrane"/>
    <property type="evidence" value="ECO:0007669"/>
    <property type="project" value="InterPro"/>
</dbReference>
<evidence type="ECO:0000256" key="4">
    <source>
        <dbReference type="ARBA" id="ARBA00022989"/>
    </source>
</evidence>
<evidence type="ECO:0000256" key="6">
    <source>
        <dbReference type="SAM" id="MobiDB-lite"/>
    </source>
</evidence>
<dbReference type="AlphaFoldDB" id="A0A9W9ZM72"/>
<gene>
    <name evidence="8" type="primary">CLN3_1</name>
    <name evidence="8" type="ORF">OS493_028099</name>
</gene>
<keyword evidence="5 7" id="KW-0472">Membrane</keyword>
<keyword evidence="3 7" id="KW-0812">Transmembrane</keyword>
<keyword evidence="4 7" id="KW-1133">Transmembrane helix</keyword>
<feature type="region of interest" description="Disordered" evidence="6">
    <location>
        <begin position="71"/>
        <end position="98"/>
    </location>
</feature>
<keyword evidence="2" id="KW-0813">Transport</keyword>
<feature type="region of interest" description="Disordered" evidence="6">
    <location>
        <begin position="1"/>
        <end position="37"/>
    </location>
</feature>
<organism evidence="8 9">
    <name type="scientific">Desmophyllum pertusum</name>
    <dbReference type="NCBI Taxonomy" id="174260"/>
    <lineage>
        <taxon>Eukaryota</taxon>
        <taxon>Metazoa</taxon>
        <taxon>Cnidaria</taxon>
        <taxon>Anthozoa</taxon>
        <taxon>Hexacorallia</taxon>
        <taxon>Scleractinia</taxon>
        <taxon>Caryophylliina</taxon>
        <taxon>Caryophylliidae</taxon>
        <taxon>Desmophyllum</taxon>
    </lineage>
</organism>
<dbReference type="InterPro" id="IPR003492">
    <property type="entry name" value="Battenin_disease_Cln3"/>
</dbReference>
<evidence type="ECO:0000313" key="8">
    <source>
        <dbReference type="EMBL" id="KAJ7383423.1"/>
    </source>
</evidence>
<evidence type="ECO:0000256" key="2">
    <source>
        <dbReference type="ARBA" id="ARBA00022448"/>
    </source>
</evidence>
<protein>
    <submittedName>
        <fullName evidence="8">G1/S-specific cyclin cln3</fullName>
    </submittedName>
</protein>
<dbReference type="GO" id="GO:0005773">
    <property type="term" value="C:vacuole"/>
    <property type="evidence" value="ECO:0007669"/>
    <property type="project" value="TreeGrafter"/>
</dbReference>
<name>A0A9W9ZM72_9CNID</name>
<dbReference type="OrthoDB" id="5965864at2759"/>
<dbReference type="GO" id="GO:0012505">
    <property type="term" value="C:endomembrane system"/>
    <property type="evidence" value="ECO:0007669"/>
    <property type="project" value="UniProtKB-SubCell"/>
</dbReference>
<proteinExistence type="predicted"/>
<dbReference type="Proteomes" id="UP001163046">
    <property type="component" value="Unassembled WGS sequence"/>
</dbReference>
<evidence type="ECO:0000256" key="5">
    <source>
        <dbReference type="ARBA" id="ARBA00023136"/>
    </source>
</evidence>
<dbReference type="PANTHER" id="PTHR10981:SF0">
    <property type="entry name" value="BATTENIN"/>
    <property type="match status" value="1"/>
</dbReference>
<feature type="transmembrane region" description="Helical" evidence="7">
    <location>
        <begin position="42"/>
        <end position="64"/>
    </location>
</feature>
<accession>A0A9W9ZM72</accession>
<evidence type="ECO:0000256" key="3">
    <source>
        <dbReference type="ARBA" id="ARBA00022692"/>
    </source>
</evidence>
<feature type="compositionally biased region" description="Polar residues" evidence="6">
    <location>
        <begin position="71"/>
        <end position="96"/>
    </location>
</feature>
<evidence type="ECO:0000256" key="1">
    <source>
        <dbReference type="ARBA" id="ARBA00004127"/>
    </source>
</evidence>
<comment type="subcellular location">
    <subcellularLocation>
        <location evidence="1">Endomembrane system</location>
        <topology evidence="1">Multi-pass membrane protein</topology>
    </subcellularLocation>
</comment>
<dbReference type="PANTHER" id="PTHR10981">
    <property type="entry name" value="BATTENIN"/>
    <property type="match status" value="1"/>
</dbReference>
<feature type="compositionally biased region" description="Basic and acidic residues" evidence="6">
    <location>
        <begin position="24"/>
        <end position="37"/>
    </location>
</feature>